<accession>A0ABS4KQV9</accession>
<dbReference type="Proteomes" id="UP001519307">
    <property type="component" value="Unassembled WGS sequence"/>
</dbReference>
<dbReference type="RefSeq" id="WP_209701593.1">
    <property type="nucleotide sequence ID" value="NZ_JAGGLM010000004.1"/>
</dbReference>
<dbReference type="InterPro" id="IPR043740">
    <property type="entry name" value="DUF5685"/>
</dbReference>
<organism evidence="1 2">
    <name type="scientific">Clostridium algifaecis</name>
    <dbReference type="NCBI Taxonomy" id="1472040"/>
    <lineage>
        <taxon>Bacteria</taxon>
        <taxon>Bacillati</taxon>
        <taxon>Bacillota</taxon>
        <taxon>Clostridia</taxon>
        <taxon>Eubacteriales</taxon>
        <taxon>Clostridiaceae</taxon>
        <taxon>Clostridium</taxon>
    </lineage>
</organism>
<protein>
    <submittedName>
        <fullName evidence="1">Uncharacterized protein</fullName>
    </submittedName>
</protein>
<keyword evidence="2" id="KW-1185">Reference proteome</keyword>
<dbReference type="EMBL" id="JAGGLM010000004">
    <property type="protein sequence ID" value="MBP2032423.1"/>
    <property type="molecule type" value="Genomic_DNA"/>
</dbReference>
<name>A0ABS4KQV9_9CLOT</name>
<gene>
    <name evidence="1" type="ORF">J2Z42_001088</name>
</gene>
<reference evidence="1 2" key="1">
    <citation type="submission" date="2021-03" db="EMBL/GenBank/DDBJ databases">
        <title>Genomic Encyclopedia of Type Strains, Phase IV (KMG-IV): sequencing the most valuable type-strain genomes for metagenomic binning, comparative biology and taxonomic classification.</title>
        <authorList>
            <person name="Goeker M."/>
        </authorList>
    </citation>
    <scope>NUCLEOTIDE SEQUENCE [LARGE SCALE GENOMIC DNA]</scope>
    <source>
        <strain evidence="1 2">DSM 28783</strain>
    </source>
</reference>
<proteinExistence type="predicted"/>
<sequence length="291" mass="34341">MFGYVTPCIPELKVKDFEKFKAYYCGLCRSIKSNIGNFPRIALNYDMTFLAILLDSLSEDKIIYKREVCLIHPTKKKTILQDTSALKYAAFFNICLSYYKLLDNIQDDDSKKDKFLSYSFKRYLNKLPESFKPNIKYIKNSLYKLSDIENNAENKTFDSICHHFSDLTAFILSNYSHKDSENLYWLGYNLGKWIYIIDSLDDLKKDMRNGNFNVLNHCFNNKNLSYDKFYLEIKAKVDFILGTCASRCMDFFNKLPIIKNRELLYNILQYGLLEKMDKVFMRGAYKNEKSL</sequence>
<dbReference type="Pfam" id="PF18937">
    <property type="entry name" value="DUF5685"/>
    <property type="match status" value="1"/>
</dbReference>
<evidence type="ECO:0000313" key="2">
    <source>
        <dbReference type="Proteomes" id="UP001519307"/>
    </source>
</evidence>
<comment type="caution">
    <text evidence="1">The sequence shown here is derived from an EMBL/GenBank/DDBJ whole genome shotgun (WGS) entry which is preliminary data.</text>
</comment>
<evidence type="ECO:0000313" key="1">
    <source>
        <dbReference type="EMBL" id="MBP2032423.1"/>
    </source>
</evidence>